<protein>
    <submittedName>
        <fullName evidence="2">Uncharacterized protein</fullName>
    </submittedName>
</protein>
<feature type="compositionally biased region" description="Polar residues" evidence="1">
    <location>
        <begin position="62"/>
        <end position="71"/>
    </location>
</feature>
<reference evidence="2 3" key="1">
    <citation type="submission" date="2019-03" db="EMBL/GenBank/DDBJ databases">
        <title>First draft genome of Liparis tanakae, snailfish: a comprehensive survey of snailfish specific genes.</title>
        <authorList>
            <person name="Kim W."/>
            <person name="Song I."/>
            <person name="Jeong J.-H."/>
            <person name="Kim D."/>
            <person name="Kim S."/>
            <person name="Ryu S."/>
            <person name="Song J.Y."/>
            <person name="Lee S.K."/>
        </authorList>
    </citation>
    <scope>NUCLEOTIDE SEQUENCE [LARGE SCALE GENOMIC DNA]</scope>
    <source>
        <tissue evidence="2">Muscle</tissue>
    </source>
</reference>
<feature type="region of interest" description="Disordered" evidence="1">
    <location>
        <begin position="30"/>
        <end position="77"/>
    </location>
</feature>
<evidence type="ECO:0000313" key="2">
    <source>
        <dbReference type="EMBL" id="TNN80834.1"/>
    </source>
</evidence>
<sequence>MVILVTPWTGFRPSLDMAYTTHTVRRLLTSSSGNLELPSSPPPASEISSMDFQQAKLDSEAPSPTNSSSAIRSLFLH</sequence>
<gene>
    <name evidence="2" type="ORF">EYF80_008839</name>
</gene>
<accession>A0A4Z2ITH6</accession>
<dbReference type="EMBL" id="SRLO01000050">
    <property type="protein sequence ID" value="TNN80834.1"/>
    <property type="molecule type" value="Genomic_DNA"/>
</dbReference>
<name>A0A4Z2ITH6_9TELE</name>
<keyword evidence="3" id="KW-1185">Reference proteome</keyword>
<evidence type="ECO:0000256" key="1">
    <source>
        <dbReference type="SAM" id="MobiDB-lite"/>
    </source>
</evidence>
<organism evidence="2 3">
    <name type="scientific">Liparis tanakae</name>
    <name type="common">Tanaka's snailfish</name>
    <dbReference type="NCBI Taxonomy" id="230148"/>
    <lineage>
        <taxon>Eukaryota</taxon>
        <taxon>Metazoa</taxon>
        <taxon>Chordata</taxon>
        <taxon>Craniata</taxon>
        <taxon>Vertebrata</taxon>
        <taxon>Euteleostomi</taxon>
        <taxon>Actinopterygii</taxon>
        <taxon>Neopterygii</taxon>
        <taxon>Teleostei</taxon>
        <taxon>Neoteleostei</taxon>
        <taxon>Acanthomorphata</taxon>
        <taxon>Eupercaria</taxon>
        <taxon>Perciformes</taxon>
        <taxon>Cottioidei</taxon>
        <taxon>Cottales</taxon>
        <taxon>Liparidae</taxon>
        <taxon>Liparis</taxon>
    </lineage>
</organism>
<evidence type="ECO:0000313" key="3">
    <source>
        <dbReference type="Proteomes" id="UP000314294"/>
    </source>
</evidence>
<comment type="caution">
    <text evidence="2">The sequence shown here is derived from an EMBL/GenBank/DDBJ whole genome shotgun (WGS) entry which is preliminary data.</text>
</comment>
<proteinExistence type="predicted"/>
<dbReference type="AlphaFoldDB" id="A0A4Z2ITH6"/>
<dbReference type="Proteomes" id="UP000314294">
    <property type="component" value="Unassembled WGS sequence"/>
</dbReference>